<reference evidence="3" key="1">
    <citation type="submission" date="2016-10" db="EMBL/GenBank/DDBJ databases">
        <authorList>
            <person name="Varghese N."/>
            <person name="Submissions S."/>
        </authorList>
    </citation>
    <scope>NUCLEOTIDE SEQUENCE [LARGE SCALE GENOMIC DNA]</scope>
    <source>
        <strain evidence="3">DSM 44437</strain>
    </source>
</reference>
<evidence type="ECO:0000313" key="2">
    <source>
        <dbReference type="EMBL" id="SES19341.1"/>
    </source>
</evidence>
<name>A0A1H9VCR0_9PSEU</name>
<dbReference type="AlphaFoldDB" id="A0A1H9VCR0"/>
<dbReference type="SMART" id="SM00028">
    <property type="entry name" value="TPR"/>
    <property type="match status" value="2"/>
</dbReference>
<dbReference type="InterPro" id="IPR011990">
    <property type="entry name" value="TPR-like_helical_dom_sf"/>
</dbReference>
<sequence>MIDVTELRDEPPGPSFSHCLLRYRASAGLSQRELALASGLRVRALRELGHGRAAAAQEKSTELLATALGLTGDEHESFLLLAREGRRRSSTSGTRTMLYGLPAVPALIGRDDEVGRHTCAARAGCTAVVVRPPGVGKTSLAVVAADRLKGHFPDGCLAIDLRGVDDQPVQPTLAPERTLTALGVPAGRIPPGEAARSSLFRTLMRDRRTLVLLDNAADQAQALPLPAAADHSFTIITCRRSLPDLDLAALGPVRRLVLDVRPEQSAVDLLTTIVGDDVALADPGAAKEVVDLCGNLPPAVRIVGNRLATRRHWSLSYLAGQLRDEHRRLDSLAAGDLRLRSAFELSLRRLSPAAQEVFRRLALIPGAHLSEELAAVGTGVSAEEEPEDVRARLRDDLLTHVLRRTTDASKLFLAKVTGVLRDSPFSSQDEAKEWLEQESTNWLPVVRLATEAGRYREVVDCTWALYDYAHGREPMYPWTEVFGCGVHAARALKDRTAEVNLLSQHGMSFHSSLGDSERARSVLLGAVALAEEIGHHWGAMIAHSAVRGRWCYSGSPRRRCGTPTSRWMNIADCLAGLGRRYEAAEQYHEVIRLFGTDRPTYRSRVELLVCEGTAWRQTGDFERARECLMLALELCDTTNDPAGRGDRAPVEAEPALLPAQKTTTIG</sequence>
<dbReference type="RefSeq" id="WP_089922879.1">
    <property type="nucleotide sequence ID" value="NZ_FOFV01000018.1"/>
</dbReference>
<dbReference type="InterPro" id="IPR001387">
    <property type="entry name" value="Cro/C1-type_HTH"/>
</dbReference>
<dbReference type="Gene3D" id="3.40.50.300">
    <property type="entry name" value="P-loop containing nucleotide triphosphate hydrolases"/>
    <property type="match status" value="1"/>
</dbReference>
<dbReference type="InterPro" id="IPR010982">
    <property type="entry name" value="Lambda_DNA-bd_dom_sf"/>
</dbReference>
<keyword evidence="3" id="KW-1185">Reference proteome</keyword>
<dbReference type="OrthoDB" id="7628974at2"/>
<organism evidence="2 3">
    <name type="scientific">Lentzea albida</name>
    <dbReference type="NCBI Taxonomy" id="65499"/>
    <lineage>
        <taxon>Bacteria</taxon>
        <taxon>Bacillati</taxon>
        <taxon>Actinomycetota</taxon>
        <taxon>Actinomycetes</taxon>
        <taxon>Pseudonocardiales</taxon>
        <taxon>Pseudonocardiaceae</taxon>
        <taxon>Lentzea</taxon>
    </lineage>
</organism>
<dbReference type="PRINTS" id="PR00364">
    <property type="entry name" value="DISEASERSIST"/>
</dbReference>
<dbReference type="Gene3D" id="1.25.40.10">
    <property type="entry name" value="Tetratricopeptide repeat domain"/>
    <property type="match status" value="1"/>
</dbReference>
<dbReference type="GO" id="GO:0003677">
    <property type="term" value="F:DNA binding"/>
    <property type="evidence" value="ECO:0007669"/>
    <property type="project" value="InterPro"/>
</dbReference>
<dbReference type="SUPFAM" id="SSF52540">
    <property type="entry name" value="P-loop containing nucleoside triphosphate hydrolases"/>
    <property type="match status" value="1"/>
</dbReference>
<evidence type="ECO:0008006" key="4">
    <source>
        <dbReference type="Google" id="ProtNLM"/>
    </source>
</evidence>
<feature type="region of interest" description="Disordered" evidence="1">
    <location>
        <begin position="642"/>
        <end position="666"/>
    </location>
</feature>
<dbReference type="Gene3D" id="1.10.260.40">
    <property type="entry name" value="lambda repressor-like DNA-binding domains"/>
    <property type="match status" value="1"/>
</dbReference>
<accession>A0A1H9VCR0</accession>
<dbReference type="PANTHER" id="PTHR47691">
    <property type="entry name" value="REGULATOR-RELATED"/>
    <property type="match status" value="1"/>
</dbReference>
<dbReference type="EMBL" id="FOFV01000018">
    <property type="protein sequence ID" value="SES19341.1"/>
    <property type="molecule type" value="Genomic_DNA"/>
</dbReference>
<dbReference type="InterPro" id="IPR027417">
    <property type="entry name" value="P-loop_NTPase"/>
</dbReference>
<dbReference type="STRING" id="65499.SAMN04488000_1184"/>
<dbReference type="PANTHER" id="PTHR47691:SF3">
    <property type="entry name" value="HTH-TYPE TRANSCRIPTIONAL REGULATOR RV0890C-RELATED"/>
    <property type="match status" value="1"/>
</dbReference>
<evidence type="ECO:0000256" key="1">
    <source>
        <dbReference type="SAM" id="MobiDB-lite"/>
    </source>
</evidence>
<protein>
    <recommendedName>
        <fullName evidence="4">Helix-turn-helix domain-containing protein</fullName>
    </recommendedName>
</protein>
<dbReference type="Proteomes" id="UP000199503">
    <property type="component" value="Unassembled WGS sequence"/>
</dbReference>
<dbReference type="SUPFAM" id="SSF48452">
    <property type="entry name" value="TPR-like"/>
    <property type="match status" value="1"/>
</dbReference>
<proteinExistence type="predicted"/>
<dbReference type="CDD" id="cd00093">
    <property type="entry name" value="HTH_XRE"/>
    <property type="match status" value="1"/>
</dbReference>
<gene>
    <name evidence="2" type="ORF">SAMN04488000_1184</name>
</gene>
<evidence type="ECO:0000313" key="3">
    <source>
        <dbReference type="Proteomes" id="UP000199503"/>
    </source>
</evidence>
<dbReference type="InterPro" id="IPR019734">
    <property type="entry name" value="TPR_rpt"/>
</dbReference>